<dbReference type="InterPro" id="IPR042477">
    <property type="entry name" value="HMGXB4"/>
</dbReference>
<sequence>MTMDGEAGPVSGGAQGEKKRSYKDLQMDVEELEEPDLDFEERSTKRLYKVYSGAVLEPGGLLNKQRKHSGNSGPELELYTAESSDFLPAYPICMPRGGWEERGEEDIQDKLLHSCCTAEGSIDQASPSSMLEYWVYPDSQHNMALCPVTRSITPVTHRPRPVISLTSSESSVVNPMVLSPMTDTCSPISSMCSPTSSAWDTLTFTSSSPGCSDQDPVSAAAHLHLLGESLSLIGNHLQETNKMVSMSSSLSLLLDSLLCALAPLICLTAQIPELRSCTQHTLASTLENIAYVMPGL</sequence>
<reference evidence="3" key="1">
    <citation type="submission" date="2025-08" db="UniProtKB">
        <authorList>
            <consortium name="RefSeq"/>
        </authorList>
    </citation>
    <scope>IDENTIFICATION</scope>
</reference>
<protein>
    <submittedName>
        <fullName evidence="3">Uncharacterized protein hmgxb4b isoform X1</fullName>
    </submittedName>
</protein>
<dbReference type="OrthoDB" id="4777606at2759"/>
<dbReference type="Proteomes" id="UP000504630">
    <property type="component" value="Chromosome 1"/>
</dbReference>
<dbReference type="AlphaFoldDB" id="A0A6J2PJT9"/>
<accession>A0A6J2PJT9</accession>
<dbReference type="PANTHER" id="PTHR46584">
    <property type="entry name" value="HMG DOMAIN-CONTAINING PROTEIN 4"/>
    <property type="match status" value="1"/>
</dbReference>
<dbReference type="InParanoid" id="A0A6J2PJT9"/>
<dbReference type="KEGG" id="cgob:115007069"/>
<proteinExistence type="predicted"/>
<dbReference type="CTD" id="321731"/>
<keyword evidence="2" id="KW-1185">Reference proteome</keyword>
<dbReference type="GeneID" id="115007069"/>
<name>A0A6J2PJT9_COTGO</name>
<gene>
    <name evidence="3" type="primary">hmgxb4b</name>
</gene>
<evidence type="ECO:0000313" key="2">
    <source>
        <dbReference type="Proteomes" id="UP000504630"/>
    </source>
</evidence>
<feature type="compositionally biased region" description="Basic and acidic residues" evidence="1">
    <location>
        <begin position="16"/>
        <end position="26"/>
    </location>
</feature>
<organism evidence="2 3">
    <name type="scientific">Cottoperca gobio</name>
    <name type="common">Frogmouth</name>
    <name type="synonym">Aphritis gobio</name>
    <dbReference type="NCBI Taxonomy" id="56716"/>
    <lineage>
        <taxon>Eukaryota</taxon>
        <taxon>Metazoa</taxon>
        <taxon>Chordata</taxon>
        <taxon>Craniata</taxon>
        <taxon>Vertebrata</taxon>
        <taxon>Euteleostomi</taxon>
        <taxon>Actinopterygii</taxon>
        <taxon>Neopterygii</taxon>
        <taxon>Teleostei</taxon>
        <taxon>Neoteleostei</taxon>
        <taxon>Acanthomorphata</taxon>
        <taxon>Eupercaria</taxon>
        <taxon>Perciformes</taxon>
        <taxon>Notothenioidei</taxon>
        <taxon>Bovichtidae</taxon>
        <taxon>Cottoperca</taxon>
    </lineage>
</organism>
<dbReference type="RefSeq" id="XP_029285619.1">
    <property type="nucleotide sequence ID" value="XM_029429759.1"/>
</dbReference>
<dbReference type="PANTHER" id="PTHR46584:SF1">
    <property type="entry name" value="HMG DOMAIN-CONTAINING PROTEIN 4"/>
    <property type="match status" value="1"/>
</dbReference>
<evidence type="ECO:0000256" key="1">
    <source>
        <dbReference type="SAM" id="MobiDB-lite"/>
    </source>
</evidence>
<evidence type="ECO:0000313" key="3">
    <source>
        <dbReference type="RefSeq" id="XP_029285619.1"/>
    </source>
</evidence>
<feature type="region of interest" description="Disordered" evidence="1">
    <location>
        <begin position="1"/>
        <end position="27"/>
    </location>
</feature>